<evidence type="ECO:0000259" key="5">
    <source>
        <dbReference type="PROSITE" id="PS50112"/>
    </source>
</evidence>
<dbReference type="VEuPathDB" id="FungiDB:Z518_11083"/>
<feature type="domain" description="PAC" evidence="6">
    <location>
        <begin position="379"/>
        <end position="433"/>
    </location>
</feature>
<name>A0A0D2I8V0_9EURO</name>
<dbReference type="OrthoDB" id="447251at2759"/>
<feature type="compositionally biased region" description="Polar residues" evidence="4">
    <location>
        <begin position="43"/>
        <end position="57"/>
    </location>
</feature>
<keyword evidence="3" id="KW-0157">Chromophore</keyword>
<gene>
    <name evidence="7" type="ORF">Z518_11083</name>
</gene>
<dbReference type="PROSITE" id="PS50113">
    <property type="entry name" value="PAC"/>
    <property type="match status" value="1"/>
</dbReference>
<keyword evidence="1" id="KW-0285">Flavoprotein</keyword>
<dbReference type="PANTHER" id="PTHR47429:SF9">
    <property type="entry name" value="PAS DOMAIN-CONTAINING PROTEIN"/>
    <property type="match status" value="1"/>
</dbReference>
<dbReference type="SUPFAM" id="SSF55785">
    <property type="entry name" value="PYP-like sensor domain (PAS domain)"/>
    <property type="match status" value="1"/>
</dbReference>
<keyword evidence="8" id="KW-1185">Reference proteome</keyword>
<evidence type="ECO:0008006" key="9">
    <source>
        <dbReference type="Google" id="ProtNLM"/>
    </source>
</evidence>
<evidence type="ECO:0000313" key="8">
    <source>
        <dbReference type="Proteomes" id="UP000053617"/>
    </source>
</evidence>
<evidence type="ECO:0000259" key="6">
    <source>
        <dbReference type="PROSITE" id="PS50113"/>
    </source>
</evidence>
<feature type="region of interest" description="Disordered" evidence="4">
    <location>
        <begin position="488"/>
        <end position="546"/>
    </location>
</feature>
<dbReference type="PANTHER" id="PTHR47429">
    <property type="entry name" value="PROTEIN TWIN LOV 1"/>
    <property type="match status" value="1"/>
</dbReference>
<dbReference type="PROSITE" id="PS50112">
    <property type="entry name" value="PAS"/>
    <property type="match status" value="1"/>
</dbReference>
<evidence type="ECO:0000256" key="2">
    <source>
        <dbReference type="ARBA" id="ARBA00022643"/>
    </source>
</evidence>
<feature type="compositionally biased region" description="Polar residues" evidence="4">
    <location>
        <begin position="82"/>
        <end position="105"/>
    </location>
</feature>
<dbReference type="Gene3D" id="3.30.450.20">
    <property type="entry name" value="PAS domain"/>
    <property type="match status" value="1"/>
</dbReference>
<feature type="compositionally biased region" description="Basic and acidic residues" evidence="4">
    <location>
        <begin position="760"/>
        <end position="771"/>
    </location>
</feature>
<dbReference type="EMBL" id="KN847485">
    <property type="protein sequence ID" value="KIW99670.1"/>
    <property type="molecule type" value="Genomic_DNA"/>
</dbReference>
<evidence type="ECO:0000256" key="3">
    <source>
        <dbReference type="ARBA" id="ARBA00022991"/>
    </source>
</evidence>
<protein>
    <recommendedName>
        <fullName evidence="9">PAS domain-containing protein</fullName>
    </recommendedName>
</protein>
<proteinExistence type="predicted"/>
<dbReference type="CDD" id="cd00130">
    <property type="entry name" value="PAS"/>
    <property type="match status" value="1"/>
</dbReference>
<dbReference type="InterPro" id="IPR035965">
    <property type="entry name" value="PAS-like_dom_sf"/>
</dbReference>
<feature type="region of interest" description="Disordered" evidence="4">
    <location>
        <begin position="622"/>
        <end position="643"/>
    </location>
</feature>
<dbReference type="STRING" id="1442369.A0A0D2I8V0"/>
<dbReference type="NCBIfam" id="TIGR00229">
    <property type="entry name" value="sensory_box"/>
    <property type="match status" value="1"/>
</dbReference>
<feature type="compositionally biased region" description="Basic residues" evidence="4">
    <location>
        <begin position="8"/>
        <end position="22"/>
    </location>
</feature>
<accession>A0A0D2I8V0</accession>
<feature type="region of interest" description="Disordered" evidence="4">
    <location>
        <begin position="747"/>
        <end position="955"/>
    </location>
</feature>
<evidence type="ECO:0000256" key="1">
    <source>
        <dbReference type="ARBA" id="ARBA00022630"/>
    </source>
</evidence>
<dbReference type="Proteomes" id="UP000053617">
    <property type="component" value="Unassembled WGS sequence"/>
</dbReference>
<dbReference type="GO" id="GO:0005634">
    <property type="term" value="C:nucleus"/>
    <property type="evidence" value="ECO:0007669"/>
    <property type="project" value="TreeGrafter"/>
</dbReference>
<dbReference type="Pfam" id="PF13426">
    <property type="entry name" value="PAS_9"/>
    <property type="match status" value="1"/>
</dbReference>
<feature type="compositionally biased region" description="Basic and acidic residues" evidence="4">
    <location>
        <begin position="812"/>
        <end position="835"/>
    </location>
</feature>
<organism evidence="7 8">
    <name type="scientific">Rhinocladiella mackenziei CBS 650.93</name>
    <dbReference type="NCBI Taxonomy" id="1442369"/>
    <lineage>
        <taxon>Eukaryota</taxon>
        <taxon>Fungi</taxon>
        <taxon>Dikarya</taxon>
        <taxon>Ascomycota</taxon>
        <taxon>Pezizomycotina</taxon>
        <taxon>Eurotiomycetes</taxon>
        <taxon>Chaetothyriomycetidae</taxon>
        <taxon>Chaetothyriales</taxon>
        <taxon>Herpotrichiellaceae</taxon>
        <taxon>Rhinocladiella</taxon>
    </lineage>
</organism>
<feature type="region of interest" description="Disordered" evidence="4">
    <location>
        <begin position="678"/>
        <end position="719"/>
    </location>
</feature>
<feature type="domain" description="PAS" evidence="5">
    <location>
        <begin position="327"/>
        <end position="354"/>
    </location>
</feature>
<feature type="compositionally biased region" description="Polar residues" evidence="4">
    <location>
        <begin position="686"/>
        <end position="695"/>
    </location>
</feature>
<feature type="compositionally biased region" description="Pro residues" evidence="4">
    <location>
        <begin position="126"/>
        <end position="139"/>
    </location>
</feature>
<dbReference type="AlphaFoldDB" id="A0A0D2I8V0"/>
<dbReference type="GeneID" id="25299154"/>
<feature type="compositionally biased region" description="Polar residues" evidence="4">
    <location>
        <begin position="140"/>
        <end position="159"/>
    </location>
</feature>
<evidence type="ECO:0000313" key="7">
    <source>
        <dbReference type="EMBL" id="KIW99670.1"/>
    </source>
</evidence>
<dbReference type="HOGENOM" id="CLU_012260_0_0_1"/>
<sequence length="996" mass="109901">MDLERIKQNLRLRSGRPKKPRKPGTVQSNTSAQLKGPDPGNVPNGTVKQPSRSTTQLIHGPAKEEPSLRNWDSYTALPEFPTQDSTRRPQTSHGLLHAATSSNIKISPPEQPSRLGRSGIERPRKAPAPAPSSDPPPPLQQTMSETDTGLALNSDTSDTLDFDLRPPAPRPKPPSVESVSESLFSPGHLNVLLRHPQYLAQFASVVAKYRPQYHPVLLRYLQTQKAIKAVEYANAVAEGSHPFAQDEKDSSDTLPSTAATLDRGFEESSTSAFRLLVDSALPVYITYNLVKLITECLTNEITGKHSPLVKDLVGGLSEVFCLTDPNQEDNPIIYASEEFYRFTGYSPDDVIGRNCRFLQGSKTKRDTVARLRESVGRGEDACETILNYRRDGRPFMNLLMIAPLHDHKGNVKYHIGAQIDVTRLLERGKVLEGFERYLTIQEIEKREREIKGDLIKGDEQGLRKPKALAKLRDLSELFDLEESAVIRSHSRSTSSAREEDDEHSGGSSRKAARRVFGTPDPSLGNEDGDTAENDDHTWRFGQSGRSGLSRKLPWVYDSYMLIRPAPSLRIVFVSPELRRHFGNIIQHPFLSHVAASIPTLAGLKESLGTGVPVSAKVSLMLNPGDRRDGTVTHPGSRSEDPGASRVCWISATPLRGSDDKIGVWMVVVVEKTKVPTTIPREDKAQATANKTSTSARPDPPKRIDIPVRSSSQRQIRSVSRSASQLDVGFAYMPLKPKRIEEVTGCANATQPTGPLVNDGNTDKRTGMRMDETPLGDGAMWQRNAVEKEDLNNSNDDDAAKRIPRRPGSEGTLIHRPEVPNDEFIRSKSRPRDLQRSQRIHIHPGSNGEPEAPSTLELDDALDQSLGDQKSTPTRRTFDSGENTMQPEGSNHFQNFSDDEATPRGAQKPEFSANTPSPSRPGTGGVDHSSGKTNGTHYMDYIRHPGSRPPSEYNRVMSGSGFLSSIYHPDDGKKDLVDGQSEDFTDLVCARSPYSVD</sequence>
<feature type="compositionally biased region" description="Basic and acidic residues" evidence="4">
    <location>
        <begin position="624"/>
        <end position="642"/>
    </location>
</feature>
<feature type="compositionally biased region" description="Low complexity" evidence="4">
    <location>
        <begin position="708"/>
        <end position="719"/>
    </location>
</feature>
<dbReference type="InterPro" id="IPR000014">
    <property type="entry name" value="PAS"/>
</dbReference>
<feature type="region of interest" description="Disordered" evidence="4">
    <location>
        <begin position="1"/>
        <end position="181"/>
    </location>
</feature>
<dbReference type="RefSeq" id="XP_013266807.1">
    <property type="nucleotide sequence ID" value="XM_013411353.1"/>
</dbReference>
<feature type="compositionally biased region" description="Polar residues" evidence="4">
    <location>
        <begin position="865"/>
        <end position="895"/>
    </location>
</feature>
<evidence type="ECO:0000256" key="4">
    <source>
        <dbReference type="SAM" id="MobiDB-lite"/>
    </source>
</evidence>
<keyword evidence="2" id="KW-0288">FMN</keyword>
<reference evidence="7 8" key="1">
    <citation type="submission" date="2015-01" db="EMBL/GenBank/DDBJ databases">
        <title>The Genome Sequence of Rhinocladiella mackenzie CBS 650.93.</title>
        <authorList>
            <consortium name="The Broad Institute Genomics Platform"/>
            <person name="Cuomo C."/>
            <person name="de Hoog S."/>
            <person name="Gorbushina A."/>
            <person name="Stielow B."/>
            <person name="Teixiera M."/>
            <person name="Abouelleil A."/>
            <person name="Chapman S.B."/>
            <person name="Priest M."/>
            <person name="Young S.K."/>
            <person name="Wortman J."/>
            <person name="Nusbaum C."/>
            <person name="Birren B."/>
        </authorList>
    </citation>
    <scope>NUCLEOTIDE SEQUENCE [LARGE SCALE GENOMIC DNA]</scope>
    <source>
        <strain evidence="7 8">CBS 650.93</strain>
    </source>
</reference>
<dbReference type="InterPro" id="IPR000700">
    <property type="entry name" value="PAS-assoc_C"/>
</dbReference>